<feature type="transmembrane region" description="Helical" evidence="1">
    <location>
        <begin position="76"/>
        <end position="96"/>
    </location>
</feature>
<evidence type="ECO:0000313" key="3">
    <source>
        <dbReference type="Proteomes" id="UP000321306"/>
    </source>
</evidence>
<reference evidence="2 3" key="1">
    <citation type="submission" date="2019-07" db="EMBL/GenBank/DDBJ databases">
        <title>Whole genome shotgun sequence of Deinococcus cellulosilyticus NBRC 106333.</title>
        <authorList>
            <person name="Hosoyama A."/>
            <person name="Uohara A."/>
            <person name="Ohji S."/>
            <person name="Ichikawa N."/>
        </authorList>
    </citation>
    <scope>NUCLEOTIDE SEQUENCE [LARGE SCALE GENOMIC DNA]</scope>
    <source>
        <strain evidence="2 3">NBRC 106333</strain>
    </source>
</reference>
<evidence type="ECO:0000256" key="1">
    <source>
        <dbReference type="SAM" id="Phobius"/>
    </source>
</evidence>
<gene>
    <name evidence="2" type="ORF">DC3_34470</name>
</gene>
<name>A0A511N4P1_DEIC1</name>
<feature type="transmembrane region" description="Helical" evidence="1">
    <location>
        <begin position="47"/>
        <end position="69"/>
    </location>
</feature>
<keyword evidence="1" id="KW-0472">Membrane</keyword>
<keyword evidence="1" id="KW-1133">Transmembrane helix</keyword>
<organism evidence="2 3">
    <name type="scientific">Deinococcus cellulosilyticus (strain DSM 18568 / NBRC 106333 / KACC 11606 / 5516J-15)</name>
    <dbReference type="NCBI Taxonomy" id="1223518"/>
    <lineage>
        <taxon>Bacteria</taxon>
        <taxon>Thermotogati</taxon>
        <taxon>Deinococcota</taxon>
        <taxon>Deinococci</taxon>
        <taxon>Deinococcales</taxon>
        <taxon>Deinococcaceae</taxon>
        <taxon>Deinococcus</taxon>
    </lineage>
</organism>
<dbReference type="RefSeq" id="WP_146886360.1">
    <property type="nucleotide sequence ID" value="NZ_BJXB01000015.1"/>
</dbReference>
<protein>
    <submittedName>
        <fullName evidence="2">Uncharacterized protein</fullName>
    </submittedName>
</protein>
<proteinExistence type="predicted"/>
<keyword evidence="1" id="KW-0812">Transmembrane</keyword>
<sequence>MLAHHWLIRKVLALLGSGLILTFIVMVQDKPTDARIHPNLLYETLVFWFLTLWFGAVPALLVTGISDLFAASVGRFRLWAALLVHLSGIFPLLLLVNGYERPWGPENWEKLGLCALAVLSFFVFDELLRRKRRPSGS</sequence>
<accession>A0A511N4P1</accession>
<feature type="transmembrane region" description="Helical" evidence="1">
    <location>
        <begin position="108"/>
        <end position="128"/>
    </location>
</feature>
<feature type="transmembrane region" description="Helical" evidence="1">
    <location>
        <begin position="7"/>
        <end position="27"/>
    </location>
</feature>
<dbReference type="Proteomes" id="UP000321306">
    <property type="component" value="Unassembled WGS sequence"/>
</dbReference>
<keyword evidence="3" id="KW-1185">Reference proteome</keyword>
<evidence type="ECO:0000313" key="2">
    <source>
        <dbReference type="EMBL" id="GEM47812.1"/>
    </source>
</evidence>
<dbReference type="AlphaFoldDB" id="A0A511N4P1"/>
<comment type="caution">
    <text evidence="2">The sequence shown here is derived from an EMBL/GenBank/DDBJ whole genome shotgun (WGS) entry which is preliminary data.</text>
</comment>
<dbReference type="EMBL" id="BJXB01000015">
    <property type="protein sequence ID" value="GEM47812.1"/>
    <property type="molecule type" value="Genomic_DNA"/>
</dbReference>